<sequence>MCFLSPLMRARRKILKINLILIKKVNPLKFQHAHPGLLMLVVVCVLHALLDGGLQHALLDGGLQHALQPVVAVQLQWMFGDGC</sequence>
<name>A0ACB0Y1R2_MELEN</name>
<accession>A0ACB0Y1R2</accession>
<comment type="caution">
    <text evidence="1">The sequence shown here is derived from an EMBL/GenBank/DDBJ whole genome shotgun (WGS) entry which is preliminary data.</text>
</comment>
<proteinExistence type="predicted"/>
<keyword evidence="2" id="KW-1185">Reference proteome</keyword>
<organism evidence="1 2">
    <name type="scientific">Meloidogyne enterolobii</name>
    <name type="common">Root-knot nematode worm</name>
    <name type="synonym">Meloidogyne mayaguensis</name>
    <dbReference type="NCBI Taxonomy" id="390850"/>
    <lineage>
        <taxon>Eukaryota</taxon>
        <taxon>Metazoa</taxon>
        <taxon>Ecdysozoa</taxon>
        <taxon>Nematoda</taxon>
        <taxon>Chromadorea</taxon>
        <taxon>Rhabditida</taxon>
        <taxon>Tylenchina</taxon>
        <taxon>Tylenchomorpha</taxon>
        <taxon>Tylenchoidea</taxon>
        <taxon>Meloidogynidae</taxon>
        <taxon>Meloidogyninae</taxon>
        <taxon>Meloidogyne</taxon>
    </lineage>
</organism>
<dbReference type="EMBL" id="CAVMJV010000005">
    <property type="protein sequence ID" value="CAK5028427.1"/>
    <property type="molecule type" value="Genomic_DNA"/>
</dbReference>
<reference evidence="1" key="1">
    <citation type="submission" date="2023-11" db="EMBL/GenBank/DDBJ databases">
        <authorList>
            <person name="Poullet M."/>
        </authorList>
    </citation>
    <scope>NUCLEOTIDE SEQUENCE</scope>
    <source>
        <strain evidence="1">E1834</strain>
    </source>
</reference>
<gene>
    <name evidence="1" type="ORF">MENTE1834_LOCUS6597</name>
</gene>
<protein>
    <submittedName>
        <fullName evidence="1">Uncharacterized protein</fullName>
    </submittedName>
</protein>
<evidence type="ECO:0000313" key="1">
    <source>
        <dbReference type="EMBL" id="CAK5028427.1"/>
    </source>
</evidence>
<evidence type="ECO:0000313" key="2">
    <source>
        <dbReference type="Proteomes" id="UP001497535"/>
    </source>
</evidence>
<dbReference type="Proteomes" id="UP001497535">
    <property type="component" value="Unassembled WGS sequence"/>
</dbReference>